<reference evidence="1 2" key="1">
    <citation type="submission" date="2015-07" db="EMBL/GenBank/DDBJ databases">
        <authorList>
            <consortium name="Consortium for Microbial Forensics and Genomics (microFORGE)"/>
            <person name="Knight B.M."/>
            <person name="Roberts D.P."/>
            <person name="Lin D."/>
            <person name="Hari K."/>
            <person name="Fletcher J."/>
            <person name="Melcher U."/>
            <person name="Blagden T."/>
            <person name="Winegar R.A."/>
        </authorList>
    </citation>
    <scope>NUCLEOTIDE SEQUENCE [LARGE SCALE GENOMIC DNA]</scope>
    <source>
        <strain evidence="1 2">X11-5A</strain>
    </source>
</reference>
<evidence type="ECO:0000313" key="1">
    <source>
        <dbReference type="EMBL" id="KOR39427.1"/>
    </source>
</evidence>
<evidence type="ECO:0000313" key="2">
    <source>
        <dbReference type="Proteomes" id="UP000036790"/>
    </source>
</evidence>
<dbReference type="EMBL" id="LHUJ01000356">
    <property type="protein sequence ID" value="KOR39427.1"/>
    <property type="molecule type" value="Genomic_DNA"/>
</dbReference>
<protein>
    <submittedName>
        <fullName evidence="1">Uncharacterized protein</fullName>
    </submittedName>
</protein>
<dbReference type="Proteomes" id="UP000036790">
    <property type="component" value="Unassembled WGS sequence"/>
</dbReference>
<gene>
    <name evidence="1" type="ORF">ADT25_22290</name>
</gene>
<accession>A0AAP0ZH30</accession>
<name>A0AAP0ZH30_9XANT</name>
<comment type="caution">
    <text evidence="1">The sequence shown here is derived from an EMBL/GenBank/DDBJ whole genome shotgun (WGS) entry which is preliminary data.</text>
</comment>
<dbReference type="RefSeq" id="WP_019300191.1">
    <property type="nucleotide sequence ID" value="NZ_CP036251.1"/>
</dbReference>
<reference evidence="1 2" key="2">
    <citation type="submission" date="2015-09" db="EMBL/GenBank/DDBJ databases">
        <title>Draft genome sequence of Xanthomonas oryzae pv. USA str. X11-5A.</title>
        <authorList>
            <person name="Knight B.M."/>
            <person name="Roberts D.P."/>
            <person name="Lin D."/>
            <person name="Hari K."/>
            <person name="Fletcher J."/>
            <person name="Melcher U."/>
            <person name="Blagden T."/>
            <person name="Winegar R.A."/>
        </authorList>
    </citation>
    <scope>NUCLEOTIDE SEQUENCE [LARGE SCALE GENOMIC DNA]</scope>
    <source>
        <strain evidence="1 2">X11-5A</strain>
    </source>
</reference>
<proteinExistence type="predicted"/>
<organism evidence="1 2">
    <name type="scientific">Xanthomonas oryzae</name>
    <dbReference type="NCBI Taxonomy" id="347"/>
    <lineage>
        <taxon>Bacteria</taxon>
        <taxon>Pseudomonadati</taxon>
        <taxon>Pseudomonadota</taxon>
        <taxon>Gammaproteobacteria</taxon>
        <taxon>Lysobacterales</taxon>
        <taxon>Lysobacteraceae</taxon>
        <taxon>Xanthomonas</taxon>
    </lineage>
</organism>
<dbReference type="AlphaFoldDB" id="A0AAP0ZH30"/>
<sequence length="74" mass="8445">MFKNKGTVLRSLLAALLNALHTDQNDWFLPAHRRGIRGGMDPATELARTYLQRVVRWWAGKGTAAKAQRFSMYL</sequence>